<dbReference type="GO" id="GO:0009416">
    <property type="term" value="P:response to light stimulus"/>
    <property type="evidence" value="ECO:0000318"/>
    <property type="project" value="GO_Central"/>
</dbReference>
<dbReference type="PROSITE" id="PS51697">
    <property type="entry name" value="ALOG"/>
    <property type="match status" value="1"/>
</dbReference>
<evidence type="ECO:0000313" key="11">
    <source>
        <dbReference type="EnsemblPlants" id="Zm00001eb342220_P001"/>
    </source>
</evidence>
<feature type="region of interest" description="Disordered" evidence="8">
    <location>
        <begin position="16"/>
        <end position="45"/>
    </location>
</feature>
<reference evidence="10" key="2">
    <citation type="submission" date="2015-12" db="EMBL/GenBank/DDBJ databases">
        <title>Update maize B73 reference genome by single molecule sequencing technologies.</title>
        <authorList>
            <consortium name="Maize Genome Sequencing Project"/>
            <person name="Ware D."/>
        </authorList>
    </citation>
    <scope>NUCLEOTIDE SEQUENCE</scope>
    <source>
        <tissue evidence="10">Seedling</tissue>
    </source>
</reference>
<keyword evidence="3" id="KW-0217">Developmental protein</keyword>
<dbReference type="Gramene" id="Zm00001eb342220_T001">
    <property type="protein sequence ID" value="Zm00001eb342220_P001"/>
    <property type="gene ID" value="Zm00001eb342220"/>
</dbReference>
<evidence type="ECO:0000256" key="4">
    <source>
        <dbReference type="ARBA" id="ARBA00023015"/>
    </source>
</evidence>
<accession>K7UWQ8</accession>
<evidence type="ECO:0000256" key="2">
    <source>
        <dbReference type="ARBA" id="ARBA00010308"/>
    </source>
</evidence>
<dbReference type="HOGENOM" id="CLU_1252276_0_0_1"/>
<dbReference type="PaxDb" id="4577-AC190225.2_FGP001"/>
<dbReference type="AlphaFoldDB" id="K7UWQ8"/>
<comment type="similarity">
    <text evidence="2">Belongs to the plant homeotic and developmental regulators ALOG protein family.</text>
</comment>
<dbReference type="Proteomes" id="UP000007305">
    <property type="component" value="Chromosome 8"/>
</dbReference>
<dbReference type="GO" id="GO:0009299">
    <property type="term" value="P:mRNA transcription"/>
    <property type="evidence" value="ECO:0000318"/>
    <property type="project" value="GO_Central"/>
</dbReference>
<reference evidence="12" key="1">
    <citation type="journal article" date="2009" name="Science">
        <title>The B73 maize genome: complexity, diversity, and dynamics.</title>
        <authorList>
            <person name="Schnable P.S."/>
            <person name="Ware D."/>
            <person name="Fulton R.S."/>
            <person name="Stein J.C."/>
            <person name="Wei F."/>
            <person name="Pasternak S."/>
            <person name="Liang C."/>
            <person name="Zhang J."/>
            <person name="Fulton L."/>
            <person name="Graves T.A."/>
            <person name="Minx P."/>
            <person name="Reily A.D."/>
            <person name="Courtney L."/>
            <person name="Kruchowski S.S."/>
            <person name="Tomlinson C."/>
            <person name="Strong C."/>
            <person name="Delehaunty K."/>
            <person name="Fronick C."/>
            <person name="Courtney B."/>
            <person name="Rock S.M."/>
            <person name="Belter E."/>
            <person name="Du F."/>
            <person name="Kim K."/>
            <person name="Abbott R.M."/>
            <person name="Cotton M."/>
            <person name="Levy A."/>
            <person name="Marchetto P."/>
            <person name="Ochoa K."/>
            <person name="Jackson S.M."/>
            <person name="Gillam B."/>
            <person name="Chen W."/>
            <person name="Yan L."/>
            <person name="Higginbotham J."/>
            <person name="Cardenas M."/>
            <person name="Waligorski J."/>
            <person name="Applebaum E."/>
            <person name="Phelps L."/>
            <person name="Falcone J."/>
            <person name="Kanchi K."/>
            <person name="Thane T."/>
            <person name="Scimone A."/>
            <person name="Thane N."/>
            <person name="Henke J."/>
            <person name="Wang T."/>
            <person name="Ruppert J."/>
            <person name="Shah N."/>
            <person name="Rotter K."/>
            <person name="Hodges J."/>
            <person name="Ingenthron E."/>
            <person name="Cordes M."/>
            <person name="Kohlberg S."/>
            <person name="Sgro J."/>
            <person name="Delgado B."/>
            <person name="Mead K."/>
            <person name="Chinwalla A."/>
            <person name="Leonard S."/>
            <person name="Crouse K."/>
            <person name="Collura K."/>
            <person name="Kudrna D."/>
            <person name="Currie J."/>
            <person name="He R."/>
            <person name="Angelova A."/>
            <person name="Rajasekar S."/>
            <person name="Mueller T."/>
            <person name="Lomeli R."/>
            <person name="Scara G."/>
            <person name="Ko A."/>
            <person name="Delaney K."/>
            <person name="Wissotski M."/>
            <person name="Lopez G."/>
            <person name="Campos D."/>
            <person name="Braidotti M."/>
            <person name="Ashley E."/>
            <person name="Golser W."/>
            <person name="Kim H."/>
            <person name="Lee S."/>
            <person name="Lin J."/>
            <person name="Dujmic Z."/>
            <person name="Kim W."/>
            <person name="Talag J."/>
            <person name="Zuccolo A."/>
            <person name="Fan C."/>
            <person name="Sebastian A."/>
            <person name="Kramer M."/>
            <person name="Spiegel L."/>
            <person name="Nascimento L."/>
            <person name="Zutavern T."/>
            <person name="Miller B."/>
            <person name="Ambroise C."/>
            <person name="Muller S."/>
            <person name="Spooner W."/>
            <person name="Narechania A."/>
            <person name="Ren L."/>
            <person name="Wei S."/>
            <person name="Kumari S."/>
            <person name="Faga B."/>
            <person name="Levy M.J."/>
            <person name="McMahan L."/>
            <person name="Van Buren P."/>
            <person name="Vaughn M.W."/>
            <person name="Ying K."/>
            <person name="Yeh C.-T."/>
            <person name="Emrich S.J."/>
            <person name="Jia Y."/>
            <person name="Kalyanaraman A."/>
            <person name="Hsia A.-P."/>
            <person name="Barbazuk W.B."/>
            <person name="Baucom R.S."/>
            <person name="Brutnell T.P."/>
            <person name="Carpita N.C."/>
            <person name="Chaparro C."/>
            <person name="Chia J.-M."/>
            <person name="Deragon J.-M."/>
            <person name="Estill J.C."/>
            <person name="Fu Y."/>
            <person name="Jeddeloh J.A."/>
            <person name="Han Y."/>
            <person name="Lee H."/>
            <person name="Li P."/>
            <person name="Lisch D.R."/>
            <person name="Liu S."/>
            <person name="Liu Z."/>
            <person name="Nagel D.H."/>
            <person name="McCann M.C."/>
            <person name="SanMiguel P."/>
            <person name="Myers A.M."/>
            <person name="Nettleton D."/>
            <person name="Nguyen J."/>
            <person name="Penning B.W."/>
            <person name="Ponnala L."/>
            <person name="Schneider K.L."/>
            <person name="Schwartz D.C."/>
            <person name="Sharma A."/>
            <person name="Soderlund C."/>
            <person name="Springer N.M."/>
            <person name="Sun Q."/>
            <person name="Wang H."/>
            <person name="Waterman M."/>
            <person name="Westerman R."/>
            <person name="Wolfgruber T.K."/>
            <person name="Yang L."/>
            <person name="Yu Y."/>
            <person name="Zhang L."/>
            <person name="Zhou S."/>
            <person name="Zhu Q."/>
            <person name="Bennetzen J.L."/>
            <person name="Dawe R.K."/>
            <person name="Jiang J."/>
            <person name="Jiang N."/>
            <person name="Presting G.G."/>
            <person name="Wessler S.R."/>
            <person name="Aluru S."/>
            <person name="Martienssen R.A."/>
            <person name="Clifton S.W."/>
            <person name="McCombie W.R."/>
            <person name="Wing R.A."/>
            <person name="Wilson R.K."/>
        </authorList>
    </citation>
    <scope>NUCLEOTIDE SEQUENCE [LARGE SCALE GENOMIC DNA]</scope>
    <source>
        <strain evidence="12">cv. B73</strain>
    </source>
</reference>
<feature type="domain" description="ALOG" evidence="9">
    <location>
        <begin position="136"/>
        <end position="174"/>
    </location>
</feature>
<evidence type="ECO:0000313" key="12">
    <source>
        <dbReference type="Proteomes" id="UP000007305"/>
    </source>
</evidence>
<evidence type="ECO:0000256" key="5">
    <source>
        <dbReference type="ARBA" id="ARBA00023125"/>
    </source>
</evidence>
<keyword evidence="6" id="KW-0804">Transcription</keyword>
<evidence type="ECO:0000256" key="6">
    <source>
        <dbReference type="ARBA" id="ARBA00023163"/>
    </source>
</evidence>
<gene>
    <name evidence="10" type="ORF">ZEAMMB73_Zm00001d009393</name>
</gene>
<dbReference type="GO" id="GO:0005634">
    <property type="term" value="C:nucleus"/>
    <property type="evidence" value="ECO:0000318"/>
    <property type="project" value="GO_Central"/>
</dbReference>
<reference evidence="11" key="3">
    <citation type="submission" date="2019-07" db="EMBL/GenBank/DDBJ databases">
        <authorList>
            <person name="Seetharam A."/>
            <person name="Woodhouse M."/>
            <person name="Cannon E."/>
        </authorList>
    </citation>
    <scope>NUCLEOTIDE SEQUENCE [LARGE SCALE GENOMIC DNA]</scope>
    <source>
        <strain evidence="11">cv. B73</strain>
    </source>
</reference>
<evidence type="ECO:0000259" key="9">
    <source>
        <dbReference type="PROSITE" id="PS51697"/>
    </source>
</evidence>
<dbReference type="InterPro" id="IPR006936">
    <property type="entry name" value="ALOG_dom"/>
</dbReference>
<dbReference type="PANTHER" id="PTHR31165">
    <property type="entry name" value="PROTEIN G1-LIKE2"/>
    <property type="match status" value="1"/>
</dbReference>
<dbReference type="EMBL" id="CM000784">
    <property type="protein sequence ID" value="AQK91809.1"/>
    <property type="molecule type" value="Genomic_DNA"/>
</dbReference>
<evidence type="ECO:0000256" key="3">
    <source>
        <dbReference type="ARBA" id="ARBA00022473"/>
    </source>
</evidence>
<name>K7UWQ8_MAIZE</name>
<keyword evidence="4" id="KW-0805">Transcription regulation</keyword>
<dbReference type="EnsemblPlants" id="Zm00001eb342220_T001">
    <property type="protein sequence ID" value="Zm00001eb342220_P001"/>
    <property type="gene ID" value="Zm00001eb342220"/>
</dbReference>
<keyword evidence="12" id="KW-1185">Reference proteome</keyword>
<organism evidence="10">
    <name type="scientific">Zea mays</name>
    <name type="common">Maize</name>
    <dbReference type="NCBI Taxonomy" id="4577"/>
    <lineage>
        <taxon>Eukaryota</taxon>
        <taxon>Viridiplantae</taxon>
        <taxon>Streptophyta</taxon>
        <taxon>Embryophyta</taxon>
        <taxon>Tracheophyta</taxon>
        <taxon>Spermatophyta</taxon>
        <taxon>Magnoliopsida</taxon>
        <taxon>Liliopsida</taxon>
        <taxon>Poales</taxon>
        <taxon>Poaceae</taxon>
        <taxon>PACMAD clade</taxon>
        <taxon>Panicoideae</taxon>
        <taxon>Andropogonodae</taxon>
        <taxon>Andropogoneae</taxon>
        <taxon>Tripsacinae</taxon>
        <taxon>Zea</taxon>
    </lineage>
</organism>
<evidence type="ECO:0000313" key="10">
    <source>
        <dbReference type="EMBL" id="AQK91809.1"/>
    </source>
</evidence>
<sequence>MENLCRLHGWMTGAGGRRCTGTGPERRGARTSGRRTRSSSPTADSAWHCSSFCFRRISDFAKTAWHWTVDHTGSCWGLVVGVVGAHTRSTEATNESNSAWHYSSFCFRRISDFTKTAWHWMVDCTGSRWGLVVGAESGRTTESNPFAARAVRIHLRKVRDSQAKACGIPYEKKKKRKRAQQATKPSTSLSTAAAGSGRATTAAAAAAPAQAGGSSAAPSST</sequence>
<feature type="compositionally biased region" description="Low complexity" evidence="8">
    <location>
        <begin position="180"/>
        <end position="221"/>
    </location>
</feature>
<evidence type="ECO:0000256" key="7">
    <source>
        <dbReference type="ARBA" id="ARBA00023242"/>
    </source>
</evidence>
<evidence type="ECO:0000256" key="8">
    <source>
        <dbReference type="SAM" id="MobiDB-lite"/>
    </source>
</evidence>
<keyword evidence="5" id="KW-0238">DNA-binding</keyword>
<evidence type="ECO:0000256" key="1">
    <source>
        <dbReference type="ARBA" id="ARBA00004123"/>
    </source>
</evidence>
<proteinExistence type="inferred from homology"/>
<comment type="subcellular location">
    <subcellularLocation>
        <location evidence="1">Nucleus</location>
    </subcellularLocation>
</comment>
<protein>
    <submittedName>
        <fullName evidence="10">Protein LIGHT-DEPENDENT SHORT HYPOCOTYLS 5</fullName>
    </submittedName>
</protein>
<dbReference type="InterPro" id="IPR040222">
    <property type="entry name" value="ALOG"/>
</dbReference>
<dbReference type="GO" id="GO:0003677">
    <property type="term" value="F:DNA binding"/>
    <property type="evidence" value="ECO:0007669"/>
    <property type="project" value="UniProtKB-KW"/>
</dbReference>
<feature type="region of interest" description="Disordered" evidence="8">
    <location>
        <begin position="166"/>
        <end position="221"/>
    </location>
</feature>
<reference evidence="11" key="4">
    <citation type="submission" date="2021-05" db="UniProtKB">
        <authorList>
            <consortium name="EnsemblPlants"/>
        </authorList>
    </citation>
    <scope>IDENTIFICATION</scope>
    <source>
        <strain evidence="11">cv. B73</strain>
    </source>
</reference>
<dbReference type="PANTHER" id="PTHR31165:SF78">
    <property type="entry name" value="PROTEIN G1-LIKE7"/>
    <property type="match status" value="1"/>
</dbReference>
<keyword evidence="7" id="KW-0539">Nucleus</keyword>